<dbReference type="PANTHER" id="PTHR22872">
    <property type="entry name" value="BTK-BINDING PROTEIN-RELATED"/>
    <property type="match status" value="1"/>
</dbReference>
<name>D8LXB8_BLAHO</name>
<protein>
    <submittedName>
        <fullName evidence="3">Uncharacterized protein</fullName>
    </submittedName>
</protein>
<keyword evidence="1" id="KW-0677">Repeat</keyword>
<organism evidence="3">
    <name type="scientific">Blastocystis hominis</name>
    <dbReference type="NCBI Taxonomy" id="12968"/>
    <lineage>
        <taxon>Eukaryota</taxon>
        <taxon>Sar</taxon>
        <taxon>Stramenopiles</taxon>
        <taxon>Bigyra</taxon>
        <taxon>Opalozoa</taxon>
        <taxon>Opalinata</taxon>
        <taxon>Blastocystidae</taxon>
        <taxon>Blastocystis</taxon>
    </lineage>
</organism>
<evidence type="ECO:0000313" key="3">
    <source>
        <dbReference type="EMBL" id="CBK20913.2"/>
    </source>
</evidence>
<dbReference type="PROSITE" id="PS00626">
    <property type="entry name" value="RCC1_2"/>
    <property type="match status" value="2"/>
</dbReference>
<accession>D8LXB8</accession>
<dbReference type="GeneID" id="24918435"/>
<sequence>MMVMSIACGGNHSACLSTSNNVYTWGCGTYGQLGQGIDRQRDLRRMNERERDSMQVACGQNHSLFLATNGSVYACGNGYYGQLGLDKENDYVRIPKEYRIVFSRRYQSVASLHDYPNRLWRDLLAISFQQKRADRLRNAGTQRERLFGTSR</sequence>
<dbReference type="AlphaFoldDB" id="D8LXB8"/>
<dbReference type="RefSeq" id="XP_012894961.1">
    <property type="nucleotide sequence ID" value="XM_013039507.1"/>
</dbReference>
<dbReference type="Proteomes" id="UP000008312">
    <property type="component" value="Unassembled WGS sequence"/>
</dbReference>
<dbReference type="InterPro" id="IPR000408">
    <property type="entry name" value="Reg_chr_condens"/>
</dbReference>
<dbReference type="EMBL" id="FN668639">
    <property type="protein sequence ID" value="CBK20913.2"/>
    <property type="molecule type" value="Genomic_DNA"/>
</dbReference>
<evidence type="ECO:0000313" key="4">
    <source>
        <dbReference type="Proteomes" id="UP000008312"/>
    </source>
</evidence>
<dbReference type="SUPFAM" id="SSF50985">
    <property type="entry name" value="RCC1/BLIP-II"/>
    <property type="match status" value="1"/>
</dbReference>
<proteinExistence type="predicted"/>
<dbReference type="InterPro" id="IPR009091">
    <property type="entry name" value="RCC1/BLIP-II"/>
</dbReference>
<evidence type="ECO:0000256" key="1">
    <source>
        <dbReference type="ARBA" id="ARBA00022737"/>
    </source>
</evidence>
<reference evidence="3" key="1">
    <citation type="submission" date="2010-02" db="EMBL/GenBank/DDBJ databases">
        <title>Sequencing and annotation of the Blastocystis hominis genome.</title>
        <authorList>
            <person name="Wincker P."/>
        </authorList>
    </citation>
    <scope>NUCLEOTIDE SEQUENCE</scope>
    <source>
        <strain evidence="3">Singapore isolate B</strain>
    </source>
</reference>
<evidence type="ECO:0000256" key="2">
    <source>
        <dbReference type="PROSITE-ProRule" id="PRU00235"/>
    </source>
</evidence>
<gene>
    <name evidence="3" type="ORF">GSBLH_T00001158001</name>
</gene>
<dbReference type="OrthoDB" id="10256179at2759"/>
<dbReference type="OMA" id="AISFQQK"/>
<feature type="repeat" description="RCC1" evidence="2">
    <location>
        <begin position="20"/>
        <end position="69"/>
    </location>
</feature>
<keyword evidence="4" id="KW-1185">Reference proteome</keyword>
<dbReference type="InterPro" id="IPR051625">
    <property type="entry name" value="Signaling_Regulatory_Domain"/>
</dbReference>
<dbReference type="PROSITE" id="PS50012">
    <property type="entry name" value="RCC1_3"/>
    <property type="match status" value="2"/>
</dbReference>
<dbReference type="Gene3D" id="2.130.10.30">
    <property type="entry name" value="Regulator of chromosome condensation 1/beta-lactamase-inhibitor protein II"/>
    <property type="match status" value="1"/>
</dbReference>
<dbReference type="InParanoid" id="D8LXB8"/>
<feature type="repeat" description="RCC1" evidence="2">
    <location>
        <begin position="70"/>
        <end position="122"/>
    </location>
</feature>
<dbReference type="Pfam" id="PF00415">
    <property type="entry name" value="RCC1"/>
    <property type="match status" value="2"/>
</dbReference>
<dbReference type="PRINTS" id="PR00633">
    <property type="entry name" value="RCCNDNSATION"/>
</dbReference>